<sequence length="557" mass="66125">MLYVQKQNKEYDEQVNAFADSQNNFRRISDTYLKISQYELFYRDENIRSKEAVKSSALNEAISKYALIDFLQQQNITLSAEKRQFQRETLDKQLTYDLQDPILKSYFEKMFQDLQISKQEYIEEYLLVNNEYASLSVDMELDQISYPTEDQEKIYKEKMGITFDYQEYLAESEFIHIEPSSKDIDLPFTVERNLFKFAKNQDGEIILASKEFNTMMITDEQSHIIHEVGERNNLKELARYNFKHYENALQQEAASGNENAPVADELLELFKVVERSIDMDLGEVVNYQFSKIPSYNVSKLRKHQDITLQLVEHEYYYRAEDIPNKSYAYRIANEEVGAMYGLFNYLKQDFESEIDEAARSNARIKLEKTLIEQMENPYFKKYMDDLLKTFDIPLSTYIDDYLLVMEEYKLLLQLMREQNLGLDHNGRYNKGWIEARYRMAADFTWEDKFEKMWSMDDEEIVEPLEPQPDLSFSLPEYAPQIGINKKGQYAFTNSSKLYLSDEQQIVFDLLVKTFDLPVLSRYSITQYIDKLDQLKADETKKKQLHDILDIYKNTIIE</sequence>
<dbReference type="EMBL" id="AP012157">
    <property type="protein sequence ID" value="BAK16539.1"/>
    <property type="molecule type" value="Genomic_DNA"/>
</dbReference>
<proteinExistence type="predicted"/>
<evidence type="ECO:0000313" key="2">
    <source>
        <dbReference type="Proteomes" id="UP000006691"/>
    </source>
</evidence>
<keyword evidence="2" id="KW-1185">Reference proteome</keyword>
<accession>F2F5K6</accession>
<dbReference type="AlphaFoldDB" id="F2F5K6"/>
<dbReference type="PATRIC" id="fig|1002809.3.peg.2142"/>
<reference evidence="2" key="1">
    <citation type="submission" date="2011-04" db="EMBL/GenBank/DDBJ databases">
        <title>Genome sequence of Solibacillus silvestris StLB046.</title>
        <authorList>
            <person name="Morohoshi T."/>
            <person name="Someya N."/>
            <person name="Ikeda T."/>
        </authorList>
    </citation>
    <scope>NUCLEOTIDE SEQUENCE [LARGE SCALE GENOMIC DNA]</scope>
    <source>
        <strain evidence="2">StLB046</strain>
    </source>
</reference>
<protein>
    <submittedName>
        <fullName evidence="1">Uncharacterized protein</fullName>
    </submittedName>
</protein>
<evidence type="ECO:0000313" key="1">
    <source>
        <dbReference type="EMBL" id="BAK16539.1"/>
    </source>
</evidence>
<dbReference type="HOGENOM" id="CLU_489061_0_0_9"/>
<organism evidence="1 2">
    <name type="scientific">Solibacillus silvestris (strain StLB046)</name>
    <name type="common">Bacillus silvestris</name>
    <dbReference type="NCBI Taxonomy" id="1002809"/>
    <lineage>
        <taxon>Bacteria</taxon>
        <taxon>Bacillati</taxon>
        <taxon>Bacillota</taxon>
        <taxon>Bacilli</taxon>
        <taxon>Bacillales</taxon>
        <taxon>Caryophanaceae</taxon>
        <taxon>Solibacillus</taxon>
    </lineage>
</organism>
<name>F2F5K6_SOLSS</name>
<dbReference type="Proteomes" id="UP000006691">
    <property type="component" value="Chromosome"/>
</dbReference>
<reference evidence="1 2" key="2">
    <citation type="journal article" date="2012" name="J. Biosci. Bioeng.">
        <title>Complete genome sequence and characterization of the N-acylhomoserine lactone-degrading gene of the potato leaf-associated Solibacillus silvestris.</title>
        <authorList>
            <person name="Morohoshi T."/>
            <person name="Tominaga Y."/>
            <person name="Someya N."/>
            <person name="Ikeda T."/>
        </authorList>
    </citation>
    <scope>NUCLEOTIDE SEQUENCE [LARGE SCALE GENOMIC DNA]</scope>
    <source>
        <strain evidence="1 2">StLB046</strain>
    </source>
</reference>
<gene>
    <name evidence="1" type="ordered locus">SSIL_2116</name>
</gene>
<dbReference type="KEGG" id="siv:SSIL_2116"/>
<dbReference type="eggNOG" id="ENOG5033YJZ">
    <property type="taxonomic scope" value="Bacteria"/>
</dbReference>